<feature type="region of interest" description="Disordered" evidence="4">
    <location>
        <begin position="517"/>
        <end position="658"/>
    </location>
</feature>
<evidence type="ECO:0000256" key="2">
    <source>
        <dbReference type="ARBA" id="ARBA00022490"/>
    </source>
</evidence>
<dbReference type="PANTHER" id="PTHR12609">
    <property type="entry name" value="MICROTUBULE ASSOCIATED PROTEIN XMAP215"/>
    <property type="match status" value="1"/>
</dbReference>
<dbReference type="AlphaFoldDB" id="A0A5N7BZ17"/>
<dbReference type="InterPro" id="IPR045110">
    <property type="entry name" value="XMAP215"/>
</dbReference>
<comment type="subcellular location">
    <subcellularLocation>
        <location evidence="1">Cytoplasm</location>
        <location evidence="1">Cytoskeleton</location>
        <location evidence="1">Microtubule organizing center</location>
        <location evidence="1">Spindle pole body</location>
    </subcellularLocation>
</comment>
<dbReference type="InterPro" id="IPR016024">
    <property type="entry name" value="ARM-type_fold"/>
</dbReference>
<dbReference type="GO" id="GO:0000776">
    <property type="term" value="C:kinetochore"/>
    <property type="evidence" value="ECO:0007669"/>
    <property type="project" value="UniProtKB-ARBA"/>
</dbReference>
<dbReference type="GO" id="GO:0046785">
    <property type="term" value="P:microtubule polymerization"/>
    <property type="evidence" value="ECO:0007669"/>
    <property type="project" value="InterPro"/>
</dbReference>
<dbReference type="SUPFAM" id="SSF48371">
    <property type="entry name" value="ARM repeat"/>
    <property type="match status" value="1"/>
</dbReference>
<dbReference type="GO" id="GO:0000022">
    <property type="term" value="P:mitotic spindle elongation"/>
    <property type="evidence" value="ECO:0007669"/>
    <property type="project" value="UniProtKB-ARBA"/>
</dbReference>
<accession>A0A5N7BZ17</accession>
<dbReference type="InterPro" id="IPR011989">
    <property type="entry name" value="ARM-like"/>
</dbReference>
<dbReference type="SMART" id="SM01349">
    <property type="entry name" value="TOG"/>
    <property type="match status" value="2"/>
</dbReference>
<organism evidence="5">
    <name type="scientific">Petromyces alliaceus</name>
    <name type="common">Aspergillus alliaceus</name>
    <dbReference type="NCBI Taxonomy" id="209559"/>
    <lineage>
        <taxon>Eukaryota</taxon>
        <taxon>Fungi</taxon>
        <taxon>Dikarya</taxon>
        <taxon>Ascomycota</taxon>
        <taxon>Pezizomycotina</taxon>
        <taxon>Eurotiomycetes</taxon>
        <taxon>Eurotiomycetidae</taxon>
        <taxon>Eurotiales</taxon>
        <taxon>Aspergillaceae</taxon>
        <taxon>Aspergillus</taxon>
        <taxon>Aspergillus subgen. Circumdati</taxon>
    </lineage>
</organism>
<feature type="region of interest" description="Disordered" evidence="4">
    <location>
        <begin position="747"/>
        <end position="901"/>
    </location>
</feature>
<feature type="compositionally biased region" description="Polar residues" evidence="4">
    <location>
        <begin position="833"/>
        <end position="867"/>
    </location>
</feature>
<dbReference type="GO" id="GO:0061863">
    <property type="term" value="F:microtubule plus end polymerase"/>
    <property type="evidence" value="ECO:0007669"/>
    <property type="project" value="InterPro"/>
</dbReference>
<dbReference type="FunFam" id="1.25.10.10:FF:000282">
    <property type="entry name" value="Spindle pole body component"/>
    <property type="match status" value="1"/>
</dbReference>
<feature type="compositionally biased region" description="Basic and acidic residues" evidence="4">
    <location>
        <begin position="229"/>
        <end position="240"/>
    </location>
</feature>
<evidence type="ECO:0000313" key="5">
    <source>
        <dbReference type="EMBL" id="KAE8386883.1"/>
    </source>
</evidence>
<dbReference type="Proteomes" id="UP000326877">
    <property type="component" value="Unassembled WGS sequence"/>
</dbReference>
<dbReference type="Gene3D" id="1.25.10.10">
    <property type="entry name" value="Leucine-rich Repeat Variant"/>
    <property type="match status" value="2"/>
</dbReference>
<feature type="compositionally biased region" description="Low complexity" evidence="4">
    <location>
        <begin position="517"/>
        <end position="544"/>
    </location>
</feature>
<evidence type="ECO:0000256" key="4">
    <source>
        <dbReference type="SAM" id="MobiDB-lite"/>
    </source>
</evidence>
<gene>
    <name evidence="5" type="ORF">BDV23DRAFT_162432</name>
</gene>
<feature type="compositionally biased region" description="Pro residues" evidence="4">
    <location>
        <begin position="633"/>
        <end position="642"/>
    </location>
</feature>
<feature type="region of interest" description="Disordered" evidence="4">
    <location>
        <begin position="229"/>
        <end position="272"/>
    </location>
</feature>
<name>A0A5N7BZ17_PETAA</name>
<reference evidence="5" key="1">
    <citation type="submission" date="2019-04" db="EMBL/GenBank/DDBJ databases">
        <title>Friends and foes A comparative genomics studyof 23 Aspergillus species from section Flavi.</title>
        <authorList>
            <consortium name="DOE Joint Genome Institute"/>
            <person name="Kjaerbolling I."/>
            <person name="Vesth T."/>
            <person name="Frisvad J.C."/>
            <person name="Nybo J.L."/>
            <person name="Theobald S."/>
            <person name="Kildgaard S."/>
            <person name="Isbrandt T."/>
            <person name="Kuo A."/>
            <person name="Sato A."/>
            <person name="Lyhne E.K."/>
            <person name="Kogle M.E."/>
            <person name="Wiebenga A."/>
            <person name="Kun R.S."/>
            <person name="Lubbers R.J."/>
            <person name="Makela M.R."/>
            <person name="Barry K."/>
            <person name="Chovatia M."/>
            <person name="Clum A."/>
            <person name="Daum C."/>
            <person name="Haridas S."/>
            <person name="He G."/>
            <person name="LaButti K."/>
            <person name="Lipzen A."/>
            <person name="Mondo S."/>
            <person name="Riley R."/>
            <person name="Salamov A."/>
            <person name="Simmons B.A."/>
            <person name="Magnuson J.K."/>
            <person name="Henrissat B."/>
            <person name="Mortensen U.H."/>
            <person name="Larsen T.O."/>
            <person name="Devries R.P."/>
            <person name="Grigoriev I.V."/>
            <person name="Machida M."/>
            <person name="Baker S.E."/>
            <person name="Andersen M.R."/>
        </authorList>
    </citation>
    <scope>NUCLEOTIDE SEQUENCE [LARGE SCALE GENOMIC DNA]</scope>
    <source>
        <strain evidence="5">IBT 14317</strain>
    </source>
</reference>
<dbReference type="GO" id="GO:0005881">
    <property type="term" value="C:cytoplasmic microtubule"/>
    <property type="evidence" value="ECO:0007669"/>
    <property type="project" value="UniProtKB-ARBA"/>
</dbReference>
<dbReference type="GO" id="GO:0044732">
    <property type="term" value="C:mitotic spindle pole body"/>
    <property type="evidence" value="ECO:0007669"/>
    <property type="project" value="UniProtKB-ARBA"/>
</dbReference>
<dbReference type="OrthoDB" id="205662at2759"/>
<sequence>MADGEEDFSSLPLPERFTHKNWKVRKGGYEDAKQQFEKSPDESDPVFTPFIQDPGLWKGAVADSNVAAQQDGLAAYCSFLKFGGLQACTRTRATTVFPIVEKGLPSTRPAAKTNAQEALLLLVELDKADPVIEEILPALSHKVPKVIAATLTGLRTIYHNFGCKIVDPKPVLKALPKVFGHADKNVRAEAQNLAVELYRWLKDAIKPLFWGELKPVQQTDLDKLFENVKQEPSPKQERFTRAQQDAMAAASAAPEDGEAEDGGEDYEDEDGGEVDAFDFAEPVDVMPKVPKDLHEQLSSSKWKDRKEALDGLQAALNVPRIKDGPFDDIVRALAKCMKDANIAVVTVSANCVDLLAKGLRSGFAKYRSAIMSPMLERLKEKKQSVADALGQALDSVFASTNLTECLEEILEFLKHKNPQVKQETLKFLIRCLRTTRDVPSKAEVKSIAEAATKLLTESSEVNRAGGAEILGTLMKIMGERAMNPYLEGLDDIRKTKIKEFFETAEVKAKDRPKPIVGAPKAVPAAGKKVVGGKKPAMGVKRPAPAAAPPPAEEPASAPSPAKRPVSSKLGGPKAGGLPTPGSNLKKRLGGPGGLASPQRRVVSPPEEPAPPAAPKFGLGRGLAGRPITKPAAPREPSPPPAAPQMSGMTAIERAELEELRAEQEQFTKLVEDLKSERTKLKSQVTELQDQNAQLIEDHTRDVLSVKAKETQLVRARSDAETAEQTVQKQQREIERLKRELARALRASAISPPNTLPDGINMPYGDAASVYQDTASNGHGHLSRAHHMGSRFESSRPRSYASASPSEEKENNGLDSPGLGSRDGGLGRRKLSPTFGTSYSGMGSPTRSSMLGSSNASGDDQPTRSTEPAENWKRAAEVTSQLKARIEQMKARQGLTRPPTQR</sequence>
<dbReference type="GO" id="GO:0051315">
    <property type="term" value="P:attachment of mitotic spindle microtubules to kinetochore"/>
    <property type="evidence" value="ECO:0007669"/>
    <property type="project" value="UniProtKB-ARBA"/>
</dbReference>
<dbReference type="OMA" id="HNFGCKI"/>
<dbReference type="GO" id="GO:0099070">
    <property type="term" value="C:static microtubule bundle"/>
    <property type="evidence" value="ECO:0007669"/>
    <property type="project" value="UniProtKB-ARBA"/>
</dbReference>
<keyword evidence="3" id="KW-0206">Cytoskeleton</keyword>
<feature type="compositionally biased region" description="Acidic residues" evidence="4">
    <location>
        <begin position="255"/>
        <end position="272"/>
    </location>
</feature>
<dbReference type="Pfam" id="PF21041">
    <property type="entry name" value="XMAP215_CLASP_TOG"/>
    <property type="match status" value="2"/>
</dbReference>
<evidence type="ECO:0000256" key="3">
    <source>
        <dbReference type="ARBA" id="ARBA00023212"/>
    </source>
</evidence>
<evidence type="ECO:0000256" key="1">
    <source>
        <dbReference type="ARBA" id="ARBA00004317"/>
    </source>
</evidence>
<dbReference type="EMBL" id="ML735303">
    <property type="protein sequence ID" value="KAE8386883.1"/>
    <property type="molecule type" value="Genomic_DNA"/>
</dbReference>
<dbReference type="GO" id="GO:0051010">
    <property type="term" value="F:microtubule plus-end binding"/>
    <property type="evidence" value="ECO:0007669"/>
    <property type="project" value="InterPro"/>
</dbReference>
<protein>
    <submittedName>
        <fullName evidence="5">Armadillo-type protein</fullName>
    </submittedName>
</protein>
<dbReference type="GO" id="GO:0030951">
    <property type="term" value="P:establishment or maintenance of microtubule cytoskeleton polarity"/>
    <property type="evidence" value="ECO:0007669"/>
    <property type="project" value="InterPro"/>
</dbReference>
<dbReference type="InterPro" id="IPR048492">
    <property type="entry name" value="Stu2_CTS"/>
</dbReference>
<proteinExistence type="predicted"/>
<dbReference type="GO" id="GO:1990498">
    <property type="term" value="C:mitotic spindle microtubule"/>
    <property type="evidence" value="ECO:0007669"/>
    <property type="project" value="UniProtKB-ARBA"/>
</dbReference>
<keyword evidence="2" id="KW-0963">Cytoplasm</keyword>
<dbReference type="InterPro" id="IPR034085">
    <property type="entry name" value="TOG"/>
</dbReference>
<dbReference type="GO" id="GO:1990571">
    <property type="term" value="P:meiotic centromere clustering"/>
    <property type="evidence" value="ECO:0007669"/>
    <property type="project" value="UniProtKB-ARBA"/>
</dbReference>
<dbReference type="InterPro" id="IPR048491">
    <property type="entry name" value="XMAP215_CLASP_TOG"/>
</dbReference>
<dbReference type="Pfam" id="PF21042">
    <property type="entry name" value="Stu2_CTS"/>
    <property type="match status" value="1"/>
</dbReference>
<dbReference type="FunFam" id="1.25.10.10:FF:000019">
    <property type="entry name" value="Cytoskeleton-associated protein 5"/>
    <property type="match status" value="1"/>
</dbReference>
<accession>A0A5N6FKP6</accession>
<feature type="compositionally biased region" description="Low complexity" evidence="4">
    <location>
        <begin position="245"/>
        <end position="254"/>
    </location>
</feature>